<evidence type="ECO:0000313" key="6">
    <source>
        <dbReference type="EMBL" id="MFC3580899.1"/>
    </source>
</evidence>
<feature type="transmembrane region" description="Helical" evidence="5">
    <location>
        <begin position="113"/>
        <end position="136"/>
    </location>
</feature>
<evidence type="ECO:0000256" key="4">
    <source>
        <dbReference type="ARBA" id="ARBA00023136"/>
    </source>
</evidence>
<dbReference type="InterPro" id="IPR006214">
    <property type="entry name" value="Bax_inhibitor_1-related"/>
</dbReference>
<feature type="transmembrane region" description="Helical" evidence="5">
    <location>
        <begin position="24"/>
        <end position="47"/>
    </location>
</feature>
<evidence type="ECO:0000313" key="7">
    <source>
        <dbReference type="Proteomes" id="UP001595713"/>
    </source>
</evidence>
<evidence type="ECO:0000256" key="3">
    <source>
        <dbReference type="ARBA" id="ARBA00022989"/>
    </source>
</evidence>
<dbReference type="Proteomes" id="UP001595713">
    <property type="component" value="Unassembled WGS sequence"/>
</dbReference>
<comment type="subcellular location">
    <subcellularLocation>
        <location evidence="1">Membrane</location>
        <topology evidence="1">Multi-pass membrane protein</topology>
    </subcellularLocation>
</comment>
<keyword evidence="4 5" id="KW-0472">Membrane</keyword>
<evidence type="ECO:0000256" key="5">
    <source>
        <dbReference type="SAM" id="Phobius"/>
    </source>
</evidence>
<keyword evidence="2 5" id="KW-0812">Transmembrane</keyword>
<organism evidence="6 7">
    <name type="scientific">Sphingomonas hylomeconis</name>
    <dbReference type="NCBI Taxonomy" id="1395958"/>
    <lineage>
        <taxon>Bacteria</taxon>
        <taxon>Pseudomonadati</taxon>
        <taxon>Pseudomonadota</taxon>
        <taxon>Alphaproteobacteria</taxon>
        <taxon>Sphingomonadales</taxon>
        <taxon>Sphingomonadaceae</taxon>
        <taxon>Sphingomonas</taxon>
    </lineage>
</organism>
<dbReference type="Pfam" id="PF01027">
    <property type="entry name" value="Bax1-I"/>
    <property type="match status" value="1"/>
</dbReference>
<gene>
    <name evidence="6" type="ORF">ACFONA_12055</name>
</gene>
<feature type="transmembrane region" description="Helical" evidence="5">
    <location>
        <begin position="87"/>
        <end position="107"/>
    </location>
</feature>
<evidence type="ECO:0000256" key="2">
    <source>
        <dbReference type="ARBA" id="ARBA00022692"/>
    </source>
</evidence>
<feature type="transmembrane region" description="Helical" evidence="5">
    <location>
        <begin position="148"/>
        <end position="168"/>
    </location>
</feature>
<comment type="caution">
    <text evidence="6">The sequence shown here is derived from an EMBL/GenBank/DDBJ whole genome shotgun (WGS) entry which is preliminary data.</text>
</comment>
<keyword evidence="7" id="KW-1185">Reference proteome</keyword>
<name>A0ABV7SVE9_9SPHN</name>
<feature type="transmembrane region" description="Helical" evidence="5">
    <location>
        <begin position="180"/>
        <end position="197"/>
    </location>
</feature>
<proteinExistence type="predicted"/>
<protein>
    <submittedName>
        <fullName evidence="6">Bax inhibitor-1 family protein</fullName>
    </submittedName>
</protein>
<keyword evidence="3 5" id="KW-1133">Transmembrane helix</keyword>
<reference evidence="7" key="1">
    <citation type="journal article" date="2019" name="Int. J. Syst. Evol. Microbiol.">
        <title>The Global Catalogue of Microorganisms (GCM) 10K type strain sequencing project: providing services to taxonomists for standard genome sequencing and annotation.</title>
        <authorList>
            <consortium name="The Broad Institute Genomics Platform"/>
            <consortium name="The Broad Institute Genome Sequencing Center for Infectious Disease"/>
            <person name="Wu L."/>
            <person name="Ma J."/>
        </authorList>
    </citation>
    <scope>NUCLEOTIDE SEQUENCE [LARGE SCALE GENOMIC DNA]</scope>
    <source>
        <strain evidence="7">KCTC 42739</strain>
    </source>
</reference>
<evidence type="ECO:0000256" key="1">
    <source>
        <dbReference type="ARBA" id="ARBA00004141"/>
    </source>
</evidence>
<dbReference type="EMBL" id="JBHRXP010000007">
    <property type="protein sequence ID" value="MFC3580899.1"/>
    <property type="molecule type" value="Genomic_DNA"/>
</dbReference>
<feature type="transmembrane region" description="Helical" evidence="5">
    <location>
        <begin position="62"/>
        <end position="80"/>
    </location>
</feature>
<sequence>MIRTLADDLLASDGNGGRQSAADYLARVFSFIALGLAIATASALLAGEVRAADRGPAGLTDAGWALVLAPLLVPMLFEIVARVAPRLPAAAIVALFVVQAAITGVALETAFARLGLTIVVIALAAAMGGYGFLALVQFSLPRSVTRTGLFLTPLLAGSVLAAALTLWFGMGPVGSDLAEAILLIIALIVTGNFRRLLAFYERSRPTETLGDVAGEAAATLALDPLQLLPAAEEPAPPGP</sequence>
<accession>A0ABV7SVE9</accession>
<dbReference type="RefSeq" id="WP_261294262.1">
    <property type="nucleotide sequence ID" value="NZ_JANQBK010000005.1"/>
</dbReference>